<evidence type="ECO:0000313" key="2">
    <source>
        <dbReference type="Proteomes" id="UP000199318"/>
    </source>
</evidence>
<organism evidence="1 2">
    <name type="scientific">Salisediminibacterium halotolerans</name>
    <dbReference type="NCBI Taxonomy" id="517425"/>
    <lineage>
        <taxon>Bacteria</taxon>
        <taxon>Bacillati</taxon>
        <taxon>Bacillota</taxon>
        <taxon>Bacilli</taxon>
        <taxon>Bacillales</taxon>
        <taxon>Bacillaceae</taxon>
        <taxon>Salisediminibacterium</taxon>
    </lineage>
</organism>
<reference evidence="2" key="1">
    <citation type="submission" date="2016-10" db="EMBL/GenBank/DDBJ databases">
        <authorList>
            <person name="de Groot N.N."/>
        </authorList>
    </citation>
    <scope>NUCLEOTIDE SEQUENCE [LARGE SCALE GENOMIC DNA]</scope>
    <source>
        <strain evidence="2">10nlg</strain>
    </source>
</reference>
<gene>
    <name evidence="1" type="ORF">SAMN05444126_105104</name>
</gene>
<dbReference type="Pfam" id="PF14149">
    <property type="entry name" value="YhfH"/>
    <property type="match status" value="1"/>
</dbReference>
<dbReference type="RefSeq" id="WP_093072262.1">
    <property type="nucleotide sequence ID" value="NZ_FOGV01000005.1"/>
</dbReference>
<proteinExistence type="predicted"/>
<accession>A0A1H9RUC8</accession>
<dbReference type="OrthoDB" id="1122256at2"/>
<dbReference type="AlphaFoldDB" id="A0A1H9RUC8"/>
<dbReference type="EMBL" id="FOGV01000005">
    <property type="protein sequence ID" value="SER76412.1"/>
    <property type="molecule type" value="Genomic_DNA"/>
</dbReference>
<protein>
    <submittedName>
        <fullName evidence="1">YhfH-like protein</fullName>
    </submittedName>
</protein>
<dbReference type="Proteomes" id="UP000199318">
    <property type="component" value="Unassembled WGS sequence"/>
</dbReference>
<sequence length="43" mass="4909">MLMSSVEFFQKLPAKQCSTCGEKIEEMHECYSNECEKCSSAKL</sequence>
<keyword evidence="2" id="KW-1185">Reference proteome</keyword>
<evidence type="ECO:0000313" key="1">
    <source>
        <dbReference type="EMBL" id="SER76412.1"/>
    </source>
</evidence>
<name>A0A1H9RUC8_9BACI</name>
<comment type="caution">
    <text evidence="1">The sequence shown here is derived from an EMBL/GenBank/DDBJ whole genome shotgun (WGS) entry which is preliminary data.</text>
</comment>
<dbReference type="InterPro" id="IPR025432">
    <property type="entry name" value="YhfH-like"/>
</dbReference>